<evidence type="ECO:0000256" key="2">
    <source>
        <dbReference type="ARBA" id="ARBA00007635"/>
    </source>
</evidence>
<keyword evidence="4 8" id="KW-0812">Transmembrane</keyword>
<dbReference type="InterPro" id="IPR051258">
    <property type="entry name" value="Diverse_Substrate_Transporter"/>
</dbReference>
<feature type="compositionally biased region" description="Polar residues" evidence="7">
    <location>
        <begin position="1"/>
        <end position="23"/>
    </location>
</feature>
<evidence type="ECO:0000256" key="6">
    <source>
        <dbReference type="ARBA" id="ARBA00023136"/>
    </source>
</evidence>
<feature type="transmembrane region" description="Helical" evidence="8">
    <location>
        <begin position="328"/>
        <end position="346"/>
    </location>
</feature>
<evidence type="ECO:0000256" key="7">
    <source>
        <dbReference type="SAM" id="MobiDB-lite"/>
    </source>
</evidence>
<feature type="transmembrane region" description="Helical" evidence="8">
    <location>
        <begin position="186"/>
        <end position="208"/>
    </location>
</feature>
<evidence type="ECO:0000256" key="8">
    <source>
        <dbReference type="SAM" id="Phobius"/>
    </source>
</evidence>
<feature type="domain" description="EamA" evidence="9">
    <location>
        <begin position="358"/>
        <end position="437"/>
    </location>
</feature>
<keyword evidence="11" id="KW-1185">Reference proteome</keyword>
<feature type="transmembrane region" description="Helical" evidence="8">
    <location>
        <begin position="151"/>
        <end position="174"/>
    </location>
</feature>
<gene>
    <name evidence="10" type="ORF">CVIRNUC_008917</name>
</gene>
<keyword evidence="6 8" id="KW-0472">Membrane</keyword>
<comment type="caution">
    <text evidence="10">The sequence shown here is derived from an EMBL/GenBank/DDBJ whole genome shotgun (WGS) entry which is preliminary data.</text>
</comment>
<proteinExistence type="inferred from homology"/>
<evidence type="ECO:0000313" key="10">
    <source>
        <dbReference type="EMBL" id="CAK0785706.1"/>
    </source>
</evidence>
<dbReference type="PANTHER" id="PTHR42920:SF26">
    <property type="entry name" value="OS03G0707200 PROTEIN"/>
    <property type="match status" value="1"/>
</dbReference>
<feature type="transmembrane region" description="Helical" evidence="8">
    <location>
        <begin position="397"/>
        <end position="417"/>
    </location>
</feature>
<feature type="compositionally biased region" description="Low complexity" evidence="7">
    <location>
        <begin position="80"/>
        <end position="93"/>
    </location>
</feature>
<evidence type="ECO:0000256" key="4">
    <source>
        <dbReference type="ARBA" id="ARBA00022692"/>
    </source>
</evidence>
<comment type="subcellular location">
    <subcellularLocation>
        <location evidence="1">Cell membrane</location>
        <topology evidence="1">Multi-pass membrane protein</topology>
    </subcellularLocation>
</comment>
<evidence type="ECO:0000313" key="11">
    <source>
        <dbReference type="Proteomes" id="UP001314263"/>
    </source>
</evidence>
<dbReference type="SUPFAM" id="SSF103481">
    <property type="entry name" value="Multidrug resistance efflux transporter EmrE"/>
    <property type="match status" value="2"/>
</dbReference>
<accession>A0AAV1IG73</accession>
<dbReference type="EMBL" id="CAUYUE010000013">
    <property type="protein sequence ID" value="CAK0785706.1"/>
    <property type="molecule type" value="Genomic_DNA"/>
</dbReference>
<protein>
    <recommendedName>
        <fullName evidence="9">EamA domain-containing protein</fullName>
    </recommendedName>
</protein>
<keyword evidence="3" id="KW-1003">Cell membrane</keyword>
<feature type="transmembrane region" description="Helical" evidence="8">
    <location>
        <begin position="366"/>
        <end position="385"/>
    </location>
</feature>
<name>A0AAV1IG73_9CHLO</name>
<evidence type="ECO:0000256" key="5">
    <source>
        <dbReference type="ARBA" id="ARBA00022989"/>
    </source>
</evidence>
<evidence type="ECO:0000256" key="3">
    <source>
        <dbReference type="ARBA" id="ARBA00022475"/>
    </source>
</evidence>
<feature type="domain" description="EamA" evidence="9">
    <location>
        <begin position="161"/>
        <end position="287"/>
    </location>
</feature>
<reference evidence="10 11" key="1">
    <citation type="submission" date="2023-10" db="EMBL/GenBank/DDBJ databases">
        <authorList>
            <person name="Maclean D."/>
            <person name="Macfadyen A."/>
        </authorList>
    </citation>
    <scope>NUCLEOTIDE SEQUENCE [LARGE SCALE GENOMIC DNA]</scope>
</reference>
<evidence type="ECO:0000259" key="9">
    <source>
        <dbReference type="Pfam" id="PF00892"/>
    </source>
</evidence>
<dbReference type="AlphaFoldDB" id="A0AAV1IG73"/>
<dbReference type="InterPro" id="IPR037185">
    <property type="entry name" value="EmrE-like"/>
</dbReference>
<keyword evidence="5 8" id="KW-1133">Transmembrane helix</keyword>
<feature type="region of interest" description="Disordered" evidence="7">
    <location>
        <begin position="80"/>
        <end position="104"/>
    </location>
</feature>
<dbReference type="Proteomes" id="UP001314263">
    <property type="component" value="Unassembled WGS sequence"/>
</dbReference>
<comment type="similarity">
    <text evidence="2">Belongs to the drug/metabolite transporter (DMT) superfamily. Plant drug/metabolite exporter (P-DME) (TC 2.A.7.4) family.</text>
</comment>
<sequence>MKGSSLTAQSKPLLRHSSSSAASTPGPHRPRLNLGIRKSHRSVNYALQPKALPGPGPGRGGQSKAGNREDFLLKLQAASSSLETQERQQQQRQPEAERQSSDDALAVDSRASLDVLGSMDGLSSTDAVEVLNASLAAESAADSDGDEKEGLLLGMSTAVQGMILLNISAALFGSNQVVIKMAEHDISVNALSALRFGIAALCFAPAAVRGLRNKEMRLTALELGTWLFGGYTAQAIGLEYTTASRGAFTGTFTVLAVPMLVGLSGRKVPWTTWAAAAVALTGVGLLTTSGVEPNIGDALCIGSATLFGVHKWRSETVTARFSDSTNELIAVQLLALASAAAVFSAPQVFHLAEQGPDAMMAAVTGLPWLSLIFMGLGTTAFTLWVEMHALKTVSAPLAALIYTAEPLWGALFAWVLLKERWGPTGWAGAALIIASTAASQLVNSHSKPKKE</sequence>
<organism evidence="10 11">
    <name type="scientific">Coccomyxa viridis</name>
    <dbReference type="NCBI Taxonomy" id="1274662"/>
    <lineage>
        <taxon>Eukaryota</taxon>
        <taxon>Viridiplantae</taxon>
        <taxon>Chlorophyta</taxon>
        <taxon>core chlorophytes</taxon>
        <taxon>Trebouxiophyceae</taxon>
        <taxon>Trebouxiophyceae incertae sedis</taxon>
        <taxon>Coccomyxaceae</taxon>
        <taxon>Coccomyxa</taxon>
    </lineage>
</organism>
<dbReference type="Pfam" id="PF00892">
    <property type="entry name" value="EamA"/>
    <property type="match status" value="2"/>
</dbReference>
<evidence type="ECO:0000256" key="1">
    <source>
        <dbReference type="ARBA" id="ARBA00004651"/>
    </source>
</evidence>
<dbReference type="InterPro" id="IPR000620">
    <property type="entry name" value="EamA_dom"/>
</dbReference>
<feature type="region of interest" description="Disordered" evidence="7">
    <location>
        <begin position="1"/>
        <end position="66"/>
    </location>
</feature>
<dbReference type="GO" id="GO:0005886">
    <property type="term" value="C:plasma membrane"/>
    <property type="evidence" value="ECO:0007669"/>
    <property type="project" value="UniProtKB-SubCell"/>
</dbReference>
<dbReference type="PANTHER" id="PTHR42920">
    <property type="entry name" value="OS03G0707200 PROTEIN-RELATED"/>
    <property type="match status" value="1"/>
</dbReference>